<dbReference type="PANTHER" id="PTHR42852:SF6">
    <property type="entry name" value="THIOL:DISULFIDE INTERCHANGE PROTEIN DSBE"/>
    <property type="match status" value="1"/>
</dbReference>
<dbReference type="InterPro" id="IPR050553">
    <property type="entry name" value="Thioredoxin_ResA/DsbE_sf"/>
</dbReference>
<evidence type="ECO:0000256" key="1">
    <source>
        <dbReference type="ARBA" id="ARBA00004196"/>
    </source>
</evidence>
<organism evidence="7 8">
    <name type="scientific">Halpernia frigidisoli</name>
    <dbReference type="NCBI Taxonomy" id="1125876"/>
    <lineage>
        <taxon>Bacteria</taxon>
        <taxon>Pseudomonadati</taxon>
        <taxon>Bacteroidota</taxon>
        <taxon>Flavobacteriia</taxon>
        <taxon>Flavobacteriales</taxon>
        <taxon>Weeksellaceae</taxon>
        <taxon>Chryseobacterium group</taxon>
        <taxon>Halpernia</taxon>
    </lineage>
</organism>
<keyword evidence="8" id="KW-1185">Reference proteome</keyword>
<keyword evidence="2" id="KW-0201">Cytochrome c-type biogenesis</keyword>
<dbReference type="Pfam" id="PF13905">
    <property type="entry name" value="Thioredoxin_8"/>
    <property type="match status" value="1"/>
</dbReference>
<dbReference type="InterPro" id="IPR012336">
    <property type="entry name" value="Thioredoxin-like_fold"/>
</dbReference>
<sequence length="428" mass="48337">MKKFILCLAISAISVAHAQFTVSLTSSDLKNGDEAYLYTLNGSKDVLSSKAVKNSSGWMFKVPASYMGMMRVYIPQGNNSINLISENKDVNVGFKMKANKISDIEYKDDSNRIMNEVQDVLRKKEVILPALYQMNEYYTTGSPFKTAMNQEIERLSQNMSYDAASHPFISYYNSNYKRFLVQDATSKANTEDDVVNFISGSSEMLESSSLLKPILISYLNNAPKATVSGSIDKLLSNLNIETARGQTVLSEFIEIFDTYEMEDLKKKYLAEATSLKCTINDRLAGTISTNKNVEMGATFQNYTFTNAFNTTAKSIYDVKADKKVILFWASTCSHCEEEIPKIIEKYAQLKAQNIQVIGLSTDADKEKYENRIKDLPWINDAEIRGWNSSYAEKYNVHATPTYFVLDKNNKIIAKPEHVGDLIKFLNLK</sequence>
<dbReference type="GO" id="GO:0017004">
    <property type="term" value="P:cytochrome complex assembly"/>
    <property type="evidence" value="ECO:0007669"/>
    <property type="project" value="UniProtKB-KW"/>
</dbReference>
<keyword evidence="5" id="KW-0732">Signal</keyword>
<keyword evidence="4" id="KW-0676">Redox-active center</keyword>
<dbReference type="AlphaFoldDB" id="A0A1I3HVU1"/>
<evidence type="ECO:0000256" key="2">
    <source>
        <dbReference type="ARBA" id="ARBA00022748"/>
    </source>
</evidence>
<comment type="subcellular location">
    <subcellularLocation>
        <location evidence="1">Cell envelope</location>
    </subcellularLocation>
</comment>
<dbReference type="PROSITE" id="PS51352">
    <property type="entry name" value="THIOREDOXIN_2"/>
    <property type="match status" value="1"/>
</dbReference>
<name>A0A1I3HVU1_9FLAO</name>
<reference evidence="7 8" key="1">
    <citation type="submission" date="2016-10" db="EMBL/GenBank/DDBJ databases">
        <authorList>
            <person name="de Groot N.N."/>
        </authorList>
    </citation>
    <scope>NUCLEOTIDE SEQUENCE [LARGE SCALE GENOMIC DNA]</scope>
    <source>
        <strain evidence="7 8">DSM 26000</strain>
    </source>
</reference>
<dbReference type="PANTHER" id="PTHR42852">
    <property type="entry name" value="THIOL:DISULFIDE INTERCHANGE PROTEIN DSBE"/>
    <property type="match status" value="1"/>
</dbReference>
<feature type="domain" description="Thioredoxin" evidence="6">
    <location>
        <begin position="293"/>
        <end position="428"/>
    </location>
</feature>
<keyword evidence="3" id="KW-1015">Disulfide bond</keyword>
<dbReference type="OrthoDB" id="6399635at2"/>
<dbReference type="CDD" id="cd02966">
    <property type="entry name" value="TlpA_like_family"/>
    <property type="match status" value="1"/>
</dbReference>
<feature type="signal peptide" evidence="5">
    <location>
        <begin position="1"/>
        <end position="18"/>
    </location>
</feature>
<evidence type="ECO:0000256" key="3">
    <source>
        <dbReference type="ARBA" id="ARBA00023157"/>
    </source>
</evidence>
<protein>
    <submittedName>
        <fullName evidence="7">Thioredoxin-like</fullName>
    </submittedName>
</protein>
<accession>A0A1I3HVU1</accession>
<gene>
    <name evidence="7" type="ORF">SAMN05443292_2417</name>
</gene>
<dbReference type="Proteomes" id="UP000198931">
    <property type="component" value="Unassembled WGS sequence"/>
</dbReference>
<evidence type="ECO:0000256" key="4">
    <source>
        <dbReference type="ARBA" id="ARBA00023284"/>
    </source>
</evidence>
<dbReference type="GO" id="GO:0030313">
    <property type="term" value="C:cell envelope"/>
    <property type="evidence" value="ECO:0007669"/>
    <property type="project" value="UniProtKB-SubCell"/>
</dbReference>
<evidence type="ECO:0000259" key="6">
    <source>
        <dbReference type="PROSITE" id="PS51352"/>
    </source>
</evidence>
<dbReference type="EMBL" id="FOQT01000004">
    <property type="protein sequence ID" value="SFI39801.1"/>
    <property type="molecule type" value="Genomic_DNA"/>
</dbReference>
<proteinExistence type="predicted"/>
<feature type="chain" id="PRO_5011721986" evidence="5">
    <location>
        <begin position="19"/>
        <end position="428"/>
    </location>
</feature>
<dbReference type="STRING" id="1125876.SAMN05443292_2417"/>
<evidence type="ECO:0000313" key="7">
    <source>
        <dbReference type="EMBL" id="SFI39801.1"/>
    </source>
</evidence>
<dbReference type="SUPFAM" id="SSF52833">
    <property type="entry name" value="Thioredoxin-like"/>
    <property type="match status" value="1"/>
</dbReference>
<dbReference type="InterPro" id="IPR013766">
    <property type="entry name" value="Thioredoxin_domain"/>
</dbReference>
<dbReference type="InterPro" id="IPR036249">
    <property type="entry name" value="Thioredoxin-like_sf"/>
</dbReference>
<evidence type="ECO:0000313" key="8">
    <source>
        <dbReference type="Proteomes" id="UP000198931"/>
    </source>
</evidence>
<dbReference type="Gene3D" id="3.40.30.10">
    <property type="entry name" value="Glutaredoxin"/>
    <property type="match status" value="1"/>
</dbReference>
<evidence type="ECO:0000256" key="5">
    <source>
        <dbReference type="SAM" id="SignalP"/>
    </source>
</evidence>
<dbReference type="RefSeq" id="WP_090080982.1">
    <property type="nucleotide sequence ID" value="NZ_FOQT01000004.1"/>
</dbReference>